<keyword evidence="15" id="KW-1185">Reference proteome</keyword>
<keyword evidence="8 11" id="KW-0472">Membrane</keyword>
<keyword evidence="5" id="KW-0997">Cell inner membrane</keyword>
<gene>
    <name evidence="14" type="ORF">FYJ44_01655</name>
</gene>
<dbReference type="Gene3D" id="2.40.30.170">
    <property type="match status" value="1"/>
</dbReference>
<evidence type="ECO:0000256" key="2">
    <source>
        <dbReference type="ARBA" id="ARBA00009477"/>
    </source>
</evidence>
<evidence type="ECO:0000256" key="11">
    <source>
        <dbReference type="SAM" id="Phobius"/>
    </source>
</evidence>
<evidence type="ECO:0000256" key="8">
    <source>
        <dbReference type="ARBA" id="ARBA00023136"/>
    </source>
</evidence>
<feature type="region of interest" description="Disordered" evidence="10">
    <location>
        <begin position="203"/>
        <end position="235"/>
    </location>
</feature>
<keyword evidence="3" id="KW-0813">Transport</keyword>
<feature type="region of interest" description="Disordered" evidence="10">
    <location>
        <begin position="61"/>
        <end position="131"/>
    </location>
</feature>
<evidence type="ECO:0000256" key="7">
    <source>
        <dbReference type="ARBA" id="ARBA00022989"/>
    </source>
</evidence>
<feature type="compositionally biased region" description="Polar residues" evidence="10">
    <location>
        <begin position="1"/>
        <end position="15"/>
    </location>
</feature>
<sequence length="697" mass="75432">MPLSFDKNNAPASTVNEDRSRQTEARPGGDMPAMPGAAHAPDVATPFAAMLDERAARATDLAAWKGEKSPAAEPGPQAWVPRPGASVPEAPLDVPEGDIPQKLTDSMPLMPGAPRGASPDSGMSSKAAAENGFPLGVPPMPEAMLPPMDELAAMPLGGDGKDSPEGTVKSGALAFLRALFVGDESEQKPDRGLIQSIRDLVRNRGKDGEGNGPMGDSGPGGPASGPAPGANPGLFAAMDAPLHGLTPDDIQFASEVDAALARRPRFGVRALSVTVAVMFVCLLIWAAFAKIDEVTHAEGQVVGSQRTQTIQNLEGGILRSVQVHEGQIVEKGDVLAQLDNELAESSYRDAVNKAMENSLAIIRLEAELKDQRPVFPEDLRGWAAKLIGHAVDDSTLARARQIIRDQENAWQSRQNQLNAEIEVLKSQYEQRRRDVEEQAARKTQLDRSLALSIEQRDTAYALVQRNNFSRMEYLGLQQKVVELQGQIDMLAASIPKAQAAADESRQRIASRRAEQNAAITEEINKRRLELNSLRETLSAGSDRVTRTELRTPVRGTVKQIYINTVGGVVKPGEPIMDIVPLDDTLLVEAKVSPKDVAFLRPGQDVMVKVSAYDFSIYGGLEGKLESISADTIEDKKGNYHYLVKVRTQKTAITYHNEVLPIIPGMIVTADILIGKKTVLDYLLKPILKAKQNALRER</sequence>
<comment type="subcellular location">
    <subcellularLocation>
        <location evidence="1">Cell inner membrane</location>
        <topology evidence="1">Single-pass membrane protein</topology>
    </subcellularLocation>
</comment>
<evidence type="ECO:0000256" key="5">
    <source>
        <dbReference type="ARBA" id="ARBA00022519"/>
    </source>
</evidence>
<protein>
    <submittedName>
        <fullName evidence="14">HlyD family type I secretion periplasmic adaptor subunit</fullName>
    </submittedName>
</protein>
<organism evidence="14 15">
    <name type="scientific">Desulfovibrio porci</name>
    <dbReference type="NCBI Taxonomy" id="2605782"/>
    <lineage>
        <taxon>Bacteria</taxon>
        <taxon>Pseudomonadati</taxon>
        <taxon>Thermodesulfobacteriota</taxon>
        <taxon>Desulfovibrionia</taxon>
        <taxon>Desulfovibrionales</taxon>
        <taxon>Desulfovibrionaceae</taxon>
        <taxon>Desulfovibrio</taxon>
    </lineage>
</organism>
<keyword evidence="4" id="KW-1003">Cell membrane</keyword>
<dbReference type="AlphaFoldDB" id="A0A6L5XI39"/>
<dbReference type="InterPro" id="IPR058781">
    <property type="entry name" value="HH_AprE-like"/>
</dbReference>
<dbReference type="GO" id="GO:0009306">
    <property type="term" value="P:protein secretion"/>
    <property type="evidence" value="ECO:0007669"/>
    <property type="project" value="InterPro"/>
</dbReference>
<evidence type="ECO:0000313" key="15">
    <source>
        <dbReference type="Proteomes" id="UP000477488"/>
    </source>
</evidence>
<dbReference type="GO" id="GO:0005886">
    <property type="term" value="C:plasma membrane"/>
    <property type="evidence" value="ECO:0007669"/>
    <property type="project" value="UniProtKB-SubCell"/>
</dbReference>
<dbReference type="Proteomes" id="UP000477488">
    <property type="component" value="Unassembled WGS sequence"/>
</dbReference>
<feature type="compositionally biased region" description="Gly residues" evidence="10">
    <location>
        <begin position="210"/>
        <end position="223"/>
    </location>
</feature>
<evidence type="ECO:0000259" key="13">
    <source>
        <dbReference type="Pfam" id="PF26002"/>
    </source>
</evidence>
<comment type="similarity">
    <text evidence="2">Belongs to the membrane fusion protein (MFP) (TC 8.A.1) family.</text>
</comment>
<dbReference type="PROSITE" id="PS00543">
    <property type="entry name" value="HLYD_FAMILY"/>
    <property type="match status" value="1"/>
</dbReference>
<dbReference type="InterPro" id="IPR058982">
    <property type="entry name" value="Beta-barrel_AprE"/>
</dbReference>
<evidence type="ECO:0000256" key="10">
    <source>
        <dbReference type="SAM" id="MobiDB-lite"/>
    </source>
</evidence>
<evidence type="ECO:0000256" key="4">
    <source>
        <dbReference type="ARBA" id="ARBA00022475"/>
    </source>
</evidence>
<keyword evidence="7 11" id="KW-1133">Transmembrane helix</keyword>
<feature type="domain" description="AprE-like long alpha-helical hairpin" evidence="12">
    <location>
        <begin position="357"/>
        <end position="542"/>
    </location>
</feature>
<dbReference type="InterPro" id="IPR010129">
    <property type="entry name" value="T1SS_HlyD"/>
</dbReference>
<comment type="caution">
    <text evidence="14">The sequence shown here is derived from an EMBL/GenBank/DDBJ whole genome shotgun (WGS) entry which is preliminary data.</text>
</comment>
<dbReference type="Pfam" id="PF26002">
    <property type="entry name" value="Beta-barrel_AprE"/>
    <property type="match status" value="1"/>
</dbReference>
<keyword evidence="6 11" id="KW-0812">Transmembrane</keyword>
<evidence type="ECO:0000256" key="3">
    <source>
        <dbReference type="ARBA" id="ARBA00022448"/>
    </source>
</evidence>
<dbReference type="EMBL" id="VUMH01000001">
    <property type="protein sequence ID" value="MSS26769.1"/>
    <property type="molecule type" value="Genomic_DNA"/>
</dbReference>
<dbReference type="Pfam" id="PF25994">
    <property type="entry name" value="HH_AprE"/>
    <property type="match status" value="1"/>
</dbReference>
<evidence type="ECO:0000256" key="9">
    <source>
        <dbReference type="SAM" id="Coils"/>
    </source>
</evidence>
<dbReference type="InterPro" id="IPR006144">
    <property type="entry name" value="Secretion_HlyD_CS"/>
</dbReference>
<reference evidence="14 15" key="1">
    <citation type="submission" date="2019-09" db="EMBL/GenBank/DDBJ databases">
        <title>In-depth cultivation of the pig gut microbiome towards novel bacterial diversity and tailored functional studies.</title>
        <authorList>
            <person name="Wylensek D."/>
            <person name="Hitch T.C.A."/>
            <person name="Clavel T."/>
        </authorList>
    </citation>
    <scope>NUCLEOTIDE SEQUENCE [LARGE SCALE GENOMIC DNA]</scope>
    <source>
        <strain evidence="14 15">PG-178-WT-4</strain>
    </source>
</reference>
<dbReference type="NCBIfam" id="TIGR01843">
    <property type="entry name" value="type_I_hlyD"/>
    <property type="match status" value="1"/>
</dbReference>
<evidence type="ECO:0000313" key="14">
    <source>
        <dbReference type="EMBL" id="MSS26769.1"/>
    </source>
</evidence>
<evidence type="ECO:0000256" key="1">
    <source>
        <dbReference type="ARBA" id="ARBA00004377"/>
    </source>
</evidence>
<proteinExistence type="inferred from homology"/>
<name>A0A6L5XI39_9BACT</name>
<dbReference type="Gene3D" id="2.40.50.100">
    <property type="match status" value="1"/>
</dbReference>
<dbReference type="RefSeq" id="WP_154508521.1">
    <property type="nucleotide sequence ID" value="NZ_JAXELC010000055.1"/>
</dbReference>
<dbReference type="InterPro" id="IPR050739">
    <property type="entry name" value="MFP"/>
</dbReference>
<evidence type="ECO:0000259" key="12">
    <source>
        <dbReference type="Pfam" id="PF25994"/>
    </source>
</evidence>
<dbReference type="PRINTS" id="PR01490">
    <property type="entry name" value="RTXTOXIND"/>
</dbReference>
<feature type="transmembrane region" description="Helical" evidence="11">
    <location>
        <begin position="270"/>
        <end position="288"/>
    </location>
</feature>
<feature type="domain" description="AprE-like beta-barrel" evidence="13">
    <location>
        <begin position="585"/>
        <end position="673"/>
    </location>
</feature>
<dbReference type="PANTHER" id="PTHR30386">
    <property type="entry name" value="MEMBRANE FUSION SUBUNIT OF EMRAB-TOLC MULTIDRUG EFFLUX PUMP"/>
    <property type="match status" value="1"/>
</dbReference>
<feature type="region of interest" description="Disordered" evidence="10">
    <location>
        <begin position="1"/>
        <end position="40"/>
    </location>
</feature>
<keyword evidence="9" id="KW-0175">Coiled coil</keyword>
<feature type="coiled-coil region" evidence="9">
    <location>
        <begin position="414"/>
        <end position="445"/>
    </location>
</feature>
<accession>A0A6L5XI39</accession>
<feature type="compositionally biased region" description="Low complexity" evidence="10">
    <location>
        <begin position="224"/>
        <end position="233"/>
    </location>
</feature>
<evidence type="ECO:0000256" key="6">
    <source>
        <dbReference type="ARBA" id="ARBA00022692"/>
    </source>
</evidence>
<dbReference type="PANTHER" id="PTHR30386:SF26">
    <property type="entry name" value="TRANSPORT PROTEIN COMB"/>
    <property type="match status" value="1"/>
</dbReference>